<reference evidence="1 2" key="1">
    <citation type="journal article" date="2016" name="Nat. Commun.">
        <title>Thousands of microbial genomes shed light on interconnected biogeochemical processes in an aquifer system.</title>
        <authorList>
            <person name="Anantharaman K."/>
            <person name="Brown C.T."/>
            <person name="Hug L.A."/>
            <person name="Sharon I."/>
            <person name="Castelle C.J."/>
            <person name="Probst A.J."/>
            <person name="Thomas B.C."/>
            <person name="Singh A."/>
            <person name="Wilkins M.J."/>
            <person name="Karaoz U."/>
            <person name="Brodie E.L."/>
            <person name="Williams K.H."/>
            <person name="Hubbard S.S."/>
            <person name="Banfield J.F."/>
        </authorList>
    </citation>
    <scope>NUCLEOTIDE SEQUENCE [LARGE SCALE GENOMIC DNA]</scope>
</reference>
<sequence>MSDGMTEAYRASERWRRLQNWYAAAAKFLAEPADRATQLTLLANEFTEISAWRLHDSKTKDEIRTGSLGLLSDLLAKNEAAWLTLLRRSCIEAPECFPRLKDISPFASRQVVFVETSRFSSGHLSGDVEAILKKANASRQESGSDTVAVAMVFDEDGTVDFY</sequence>
<comment type="caution">
    <text evidence="1">The sequence shown here is derived from an EMBL/GenBank/DDBJ whole genome shotgun (WGS) entry which is preliminary data.</text>
</comment>
<name>A0A1F7U9Q1_9BACT</name>
<accession>A0A1F7U9Q1</accession>
<evidence type="ECO:0000313" key="1">
    <source>
        <dbReference type="EMBL" id="OGL74437.1"/>
    </source>
</evidence>
<dbReference type="AlphaFoldDB" id="A0A1F7U9Q1"/>
<proteinExistence type="predicted"/>
<organism evidence="1 2">
    <name type="scientific">Candidatus Uhrbacteria bacterium RIFCSPHIGHO2_02_FULL_60_10</name>
    <dbReference type="NCBI Taxonomy" id="1802392"/>
    <lineage>
        <taxon>Bacteria</taxon>
        <taxon>Candidatus Uhriibacteriota</taxon>
    </lineage>
</organism>
<dbReference type="EMBL" id="MGEA01000026">
    <property type="protein sequence ID" value="OGL74437.1"/>
    <property type="molecule type" value="Genomic_DNA"/>
</dbReference>
<evidence type="ECO:0000313" key="2">
    <source>
        <dbReference type="Proteomes" id="UP000177088"/>
    </source>
</evidence>
<dbReference type="Proteomes" id="UP000177088">
    <property type="component" value="Unassembled WGS sequence"/>
</dbReference>
<protein>
    <submittedName>
        <fullName evidence="1">Uncharacterized protein</fullName>
    </submittedName>
</protein>
<gene>
    <name evidence="1" type="ORF">A3C96_02765</name>
</gene>